<dbReference type="Proteomes" id="UP000305778">
    <property type="component" value="Unassembled WGS sequence"/>
</dbReference>
<feature type="region of interest" description="Disordered" evidence="2">
    <location>
        <begin position="51"/>
        <end position="81"/>
    </location>
</feature>
<feature type="non-terminal residue" evidence="3">
    <location>
        <position position="127"/>
    </location>
</feature>
<dbReference type="RefSeq" id="WP_136731812.1">
    <property type="nucleotide sequence ID" value="NZ_SUMC01000389.1"/>
</dbReference>
<dbReference type="EMBL" id="SUMC01000389">
    <property type="protein sequence ID" value="TJZ89592.1"/>
    <property type="molecule type" value="Genomic_DNA"/>
</dbReference>
<protein>
    <submittedName>
        <fullName evidence="3">Uncharacterized protein</fullName>
    </submittedName>
</protein>
<evidence type="ECO:0000256" key="1">
    <source>
        <dbReference type="SAM" id="Coils"/>
    </source>
</evidence>
<reference evidence="3 4" key="1">
    <citation type="submission" date="2019-04" db="EMBL/GenBank/DDBJ databases">
        <title>Streptomyces oryziradicis sp. nov., a novel actinomycete isolated from rhizosphere soil of rice (Oryza sativa L.).</title>
        <authorList>
            <person name="Li C."/>
        </authorList>
    </citation>
    <scope>NUCLEOTIDE SEQUENCE [LARGE SCALE GENOMIC DNA]</scope>
    <source>
        <strain evidence="3 4">NEAU-C40</strain>
    </source>
</reference>
<gene>
    <name evidence="3" type="ORF">FCI23_56015</name>
</gene>
<accession>A0A4U0R5S7</accession>
<dbReference type="AlphaFoldDB" id="A0A4U0R5S7"/>
<dbReference type="OrthoDB" id="4315401at2"/>
<evidence type="ECO:0000256" key="2">
    <source>
        <dbReference type="SAM" id="MobiDB-lite"/>
    </source>
</evidence>
<organism evidence="3 4">
    <name type="scientific">Actinacidiphila oryziradicis</name>
    <dbReference type="NCBI Taxonomy" id="2571141"/>
    <lineage>
        <taxon>Bacteria</taxon>
        <taxon>Bacillati</taxon>
        <taxon>Actinomycetota</taxon>
        <taxon>Actinomycetes</taxon>
        <taxon>Kitasatosporales</taxon>
        <taxon>Streptomycetaceae</taxon>
        <taxon>Actinacidiphila</taxon>
    </lineage>
</organism>
<sequence>MEPILERINARRAQLAEQAELLGRQLAEVEDELARVAAAGQVVTQLLAEDEAAEPGGGGSDSATAAVAEPGRVVPYRKDASGPADLSAEYQRVLQEVAEAGAPVRCKQMCERLGIGTEPRKVEAMRA</sequence>
<keyword evidence="1" id="KW-0175">Coiled coil</keyword>
<comment type="caution">
    <text evidence="3">The sequence shown here is derived from an EMBL/GenBank/DDBJ whole genome shotgun (WGS) entry which is preliminary data.</text>
</comment>
<proteinExistence type="predicted"/>
<feature type="coiled-coil region" evidence="1">
    <location>
        <begin position="5"/>
        <end position="39"/>
    </location>
</feature>
<name>A0A4U0R5S7_9ACTN</name>
<evidence type="ECO:0000313" key="4">
    <source>
        <dbReference type="Proteomes" id="UP000305778"/>
    </source>
</evidence>
<evidence type="ECO:0000313" key="3">
    <source>
        <dbReference type="EMBL" id="TJZ89592.1"/>
    </source>
</evidence>
<keyword evidence="4" id="KW-1185">Reference proteome</keyword>